<accession>A0A9X3HSK1</accession>
<feature type="region of interest" description="Disordered" evidence="1">
    <location>
        <begin position="1"/>
        <end position="20"/>
    </location>
</feature>
<comment type="caution">
    <text evidence="2">The sequence shown here is derived from an EMBL/GenBank/DDBJ whole genome shotgun (WGS) entry which is preliminary data.</text>
</comment>
<dbReference type="RefSeq" id="WP_265687691.1">
    <property type="nucleotide sequence ID" value="NZ_JAKRRX010000052.1"/>
</dbReference>
<dbReference type="Proteomes" id="UP001155586">
    <property type="component" value="Unassembled WGS sequence"/>
</dbReference>
<dbReference type="EMBL" id="JAKRRX010000052">
    <property type="protein sequence ID" value="MCW8334317.1"/>
    <property type="molecule type" value="Genomic_DNA"/>
</dbReference>
<organism evidence="2 3">
    <name type="scientific">Vibrio paucivorans</name>
    <dbReference type="NCBI Taxonomy" id="2829489"/>
    <lineage>
        <taxon>Bacteria</taxon>
        <taxon>Pseudomonadati</taxon>
        <taxon>Pseudomonadota</taxon>
        <taxon>Gammaproteobacteria</taxon>
        <taxon>Vibrionales</taxon>
        <taxon>Vibrionaceae</taxon>
        <taxon>Vibrio</taxon>
    </lineage>
</organism>
<gene>
    <name evidence="2" type="ORF">MD483_10845</name>
</gene>
<reference evidence="2" key="1">
    <citation type="submission" date="2022-02" db="EMBL/GenBank/DDBJ databases">
        <title>Vibrio sp. nov., a new bacterium isolated from Bohai sea, China.</title>
        <authorList>
            <person name="Yuan Y."/>
        </authorList>
    </citation>
    <scope>NUCLEOTIDE SEQUENCE</scope>
    <source>
        <strain evidence="2">DBSS07</strain>
    </source>
</reference>
<feature type="non-terminal residue" evidence="2">
    <location>
        <position position="1"/>
    </location>
</feature>
<keyword evidence="3" id="KW-1185">Reference proteome</keyword>
<evidence type="ECO:0000313" key="3">
    <source>
        <dbReference type="Proteomes" id="UP001155586"/>
    </source>
</evidence>
<proteinExistence type="predicted"/>
<feature type="compositionally biased region" description="Basic and acidic residues" evidence="1">
    <location>
        <begin position="7"/>
        <end position="20"/>
    </location>
</feature>
<dbReference type="AlphaFoldDB" id="A0A9X3HSK1"/>
<evidence type="ECO:0000313" key="2">
    <source>
        <dbReference type="EMBL" id="MCW8334317.1"/>
    </source>
</evidence>
<protein>
    <submittedName>
        <fullName evidence="2">Uncharacterized protein</fullName>
    </submittedName>
</protein>
<evidence type="ECO:0000256" key="1">
    <source>
        <dbReference type="SAM" id="MobiDB-lite"/>
    </source>
</evidence>
<name>A0A9X3HSK1_9VIBR</name>
<sequence>KYTRANHRTDNQRRQRAKPEFIIHESSEVNQPEGSKGGILNGIRERCCWKIDKIEAQLPLLDSSLLNDQIEMEFLFKKIA</sequence>